<keyword evidence="1" id="KW-0560">Oxidoreductase</keyword>
<dbReference type="InterPro" id="IPR016161">
    <property type="entry name" value="Ald_DH/histidinol_DH"/>
</dbReference>
<dbReference type="Proteomes" id="UP000591948">
    <property type="component" value="Unassembled WGS sequence"/>
</dbReference>
<feature type="domain" description="Aldehyde dehydrogenase" evidence="2">
    <location>
        <begin position="6"/>
        <end position="239"/>
    </location>
</feature>
<dbReference type="InterPro" id="IPR016162">
    <property type="entry name" value="Ald_DH_N"/>
</dbReference>
<dbReference type="InterPro" id="IPR015590">
    <property type="entry name" value="Aldehyde_DH_dom"/>
</dbReference>
<keyword evidence="4" id="KW-1185">Reference proteome</keyword>
<evidence type="ECO:0000313" key="4">
    <source>
        <dbReference type="Proteomes" id="UP000591948"/>
    </source>
</evidence>
<reference evidence="3 4" key="1">
    <citation type="journal article" date="2020" name="Front. Microbiol.">
        <title>Single-cell genomics of novel Actinobacteria with the Wood-Ljungdahl pathway discovered in a serpentinizing system.</title>
        <authorList>
            <person name="Merino N."/>
            <person name="Kawai M."/>
            <person name="Boyd E.S."/>
            <person name="Colman D.R."/>
            <person name="McGlynn S.E."/>
            <person name="Nealson K.H."/>
            <person name="Kurokawa K."/>
            <person name="Hongoh Y."/>
        </authorList>
    </citation>
    <scope>NUCLEOTIDE SEQUENCE [LARGE SCALE GENOMIC DNA]</scope>
    <source>
        <strain evidence="3 4">S33</strain>
    </source>
</reference>
<feature type="non-terminal residue" evidence="3">
    <location>
        <position position="240"/>
    </location>
</feature>
<dbReference type="SUPFAM" id="SSF53720">
    <property type="entry name" value="ALDH-like"/>
    <property type="match status" value="1"/>
</dbReference>
<organism evidence="3 4">
    <name type="scientific">Candidatus Hakubella thermalkaliphila</name>
    <dbReference type="NCBI Taxonomy" id="2754717"/>
    <lineage>
        <taxon>Bacteria</taxon>
        <taxon>Bacillati</taxon>
        <taxon>Actinomycetota</taxon>
        <taxon>Actinomycetota incertae sedis</taxon>
        <taxon>Candidatus Hakubellales</taxon>
        <taxon>Candidatus Hakubellaceae</taxon>
        <taxon>Candidatus Hakubella</taxon>
    </lineage>
</organism>
<dbReference type="PANTHER" id="PTHR11699">
    <property type="entry name" value="ALDEHYDE DEHYDROGENASE-RELATED"/>
    <property type="match status" value="1"/>
</dbReference>
<comment type="caution">
    <text evidence="3">The sequence shown here is derived from an EMBL/GenBank/DDBJ whole genome shotgun (WGS) entry which is preliminary data.</text>
</comment>
<accession>A0A6V8PD91</accession>
<sequence length="240" mass="25613">SIQEARNLAVKARAAQRLYSTFTQEEVDRIVEAMAKAGSKHSERLAKMAVEETGYGVYEHKVIKNKFATETIYQFVKDLKTVGIVWRDPERKVIGLAEPMGVIAGITPVTNPTSTVMFKALIALKSRNAIVFAPHPRAVKCSAEAAKVMEEAAFSAGAPEGMVSCIAHISLEGTEALMKHPDVHLILATGGVAMVRTAYSAGKPAYGVGPGNVPAYVDASADVKKAAREIVPSKTFANGT</sequence>
<name>A0A6V8PD91_9ACTN</name>
<dbReference type="Gene3D" id="3.40.605.10">
    <property type="entry name" value="Aldehyde Dehydrogenase, Chain A, domain 1"/>
    <property type="match status" value="1"/>
</dbReference>
<dbReference type="GO" id="GO:0016491">
    <property type="term" value="F:oxidoreductase activity"/>
    <property type="evidence" value="ECO:0007669"/>
    <property type="project" value="UniProtKB-KW"/>
</dbReference>
<feature type="non-terminal residue" evidence="3">
    <location>
        <position position="1"/>
    </location>
</feature>
<dbReference type="EMBL" id="BLRY01000433">
    <property type="protein sequence ID" value="GFP28821.1"/>
    <property type="molecule type" value="Genomic_DNA"/>
</dbReference>
<dbReference type="RefSeq" id="WP_176234058.1">
    <property type="nucleotide sequence ID" value="NZ_BLRY01000433.1"/>
</dbReference>
<dbReference type="AlphaFoldDB" id="A0A6V8PD91"/>
<protein>
    <submittedName>
        <fullName evidence="3">Acetaldehyde dehydrogenase / alcohol dehydrogenase</fullName>
    </submittedName>
</protein>
<evidence type="ECO:0000256" key="1">
    <source>
        <dbReference type="ARBA" id="ARBA00023002"/>
    </source>
</evidence>
<evidence type="ECO:0000259" key="2">
    <source>
        <dbReference type="Pfam" id="PF00171"/>
    </source>
</evidence>
<evidence type="ECO:0000313" key="3">
    <source>
        <dbReference type="EMBL" id="GFP28821.1"/>
    </source>
</evidence>
<proteinExistence type="predicted"/>
<dbReference type="Pfam" id="PF00171">
    <property type="entry name" value="Aldedh"/>
    <property type="match status" value="1"/>
</dbReference>
<gene>
    <name evidence="3" type="ORF">HKBW3S33_02237</name>
</gene>